<reference evidence="7" key="1">
    <citation type="submission" date="2020-10" db="EMBL/GenBank/DDBJ databases">
        <title>Paenihalocynthiibacter styelae gen. nov., sp. nov., isolated from stalked sea squirt Styela clava.</title>
        <authorList>
            <person name="Kim Y.-O."/>
            <person name="Yoon J.-H."/>
        </authorList>
    </citation>
    <scope>NUCLEOTIDE SEQUENCE</scope>
    <source>
        <strain evidence="7">MYP1-1</strain>
    </source>
</reference>
<dbReference type="GO" id="GO:0016787">
    <property type="term" value="F:hydrolase activity"/>
    <property type="evidence" value="ECO:0007669"/>
    <property type="project" value="UniProtKB-KW"/>
</dbReference>
<dbReference type="Proteomes" id="UP000640583">
    <property type="component" value="Unassembled WGS sequence"/>
</dbReference>
<feature type="chain" id="PRO_5035187593" evidence="5">
    <location>
        <begin position="32"/>
        <end position="308"/>
    </location>
</feature>
<comment type="similarity">
    <text evidence="1">Belongs to the metallo-beta-lactamase superfamily.</text>
</comment>
<evidence type="ECO:0000256" key="1">
    <source>
        <dbReference type="ARBA" id="ARBA00007749"/>
    </source>
</evidence>
<dbReference type="InterPro" id="IPR036866">
    <property type="entry name" value="RibonucZ/Hydroxyglut_hydro"/>
</dbReference>
<dbReference type="EMBL" id="JADCKQ010000005">
    <property type="protein sequence ID" value="MBI1493780.1"/>
    <property type="molecule type" value="Genomic_DNA"/>
</dbReference>
<dbReference type="InterPro" id="IPR051013">
    <property type="entry name" value="MBL_superfamily_lactonases"/>
</dbReference>
<organism evidence="7 8">
    <name type="scientific">Halocynthiibacter styelae</name>
    <dbReference type="NCBI Taxonomy" id="2761955"/>
    <lineage>
        <taxon>Bacteria</taxon>
        <taxon>Pseudomonadati</taxon>
        <taxon>Pseudomonadota</taxon>
        <taxon>Alphaproteobacteria</taxon>
        <taxon>Rhodobacterales</taxon>
        <taxon>Paracoccaceae</taxon>
        <taxon>Halocynthiibacter</taxon>
    </lineage>
</organism>
<evidence type="ECO:0000256" key="5">
    <source>
        <dbReference type="SAM" id="SignalP"/>
    </source>
</evidence>
<dbReference type="RefSeq" id="WP_228848596.1">
    <property type="nucleotide sequence ID" value="NZ_JADCKQ010000005.1"/>
</dbReference>
<evidence type="ECO:0000313" key="7">
    <source>
        <dbReference type="EMBL" id="MBI1493780.1"/>
    </source>
</evidence>
<keyword evidence="5" id="KW-0732">Signal</keyword>
<dbReference type="PANTHER" id="PTHR42978:SF6">
    <property type="entry name" value="QUORUM-QUENCHING LACTONASE YTNP-RELATED"/>
    <property type="match status" value="1"/>
</dbReference>
<dbReference type="InterPro" id="IPR001279">
    <property type="entry name" value="Metallo-B-lactamas"/>
</dbReference>
<dbReference type="GO" id="GO:0046872">
    <property type="term" value="F:metal ion binding"/>
    <property type="evidence" value="ECO:0007669"/>
    <property type="project" value="UniProtKB-KW"/>
</dbReference>
<dbReference type="AlphaFoldDB" id="A0A8J7IXC4"/>
<sequence>MKSDILLTRRQALITGASLPLAAASATPALAAAEMQGAYTPAFSRFTLGDFEITTLLAGTTVAGDAQGIFGTNVSSEEFADVSARNFIPADQTEFYFTPTLVNTGQELILFDTGLNAAQLIQALNASGYTAEQINVVVITHMHFDHIGGLMADGTPTFPNARYVTGSVEYNHWNGAEDAAFESNVHPLAEKMSFLNDGGSVAPGITAVAAFGHTPGHMAFMIESQGQSVLLFGDTANHYVWSLGYPDWEVRFDMDKTAAAATRRRLLDMLASDRIPFIGYHMPFPALGYVERRDSGFRYVPASYQFRL</sequence>
<dbReference type="SMART" id="SM00849">
    <property type="entry name" value="Lactamase_B"/>
    <property type="match status" value="1"/>
</dbReference>
<dbReference type="Gene3D" id="3.60.15.10">
    <property type="entry name" value="Ribonuclease Z/Hydroxyacylglutathione hydrolase-like"/>
    <property type="match status" value="1"/>
</dbReference>
<dbReference type="InterPro" id="IPR006311">
    <property type="entry name" value="TAT_signal"/>
</dbReference>
<keyword evidence="8" id="KW-1185">Reference proteome</keyword>
<dbReference type="CDD" id="cd07720">
    <property type="entry name" value="OPHC2-like_MBL-fold"/>
    <property type="match status" value="1"/>
</dbReference>
<dbReference type="SUPFAM" id="SSF56281">
    <property type="entry name" value="Metallo-hydrolase/oxidoreductase"/>
    <property type="match status" value="1"/>
</dbReference>
<feature type="domain" description="Metallo-beta-lactamase" evidence="6">
    <location>
        <begin position="96"/>
        <end position="281"/>
    </location>
</feature>
<feature type="signal peptide" evidence="5">
    <location>
        <begin position="1"/>
        <end position="31"/>
    </location>
</feature>
<evidence type="ECO:0000256" key="4">
    <source>
        <dbReference type="ARBA" id="ARBA00022833"/>
    </source>
</evidence>
<keyword evidence="2" id="KW-0479">Metal-binding</keyword>
<gene>
    <name evidence="7" type="ORF">H1D41_09055</name>
</gene>
<evidence type="ECO:0000313" key="8">
    <source>
        <dbReference type="Proteomes" id="UP000640583"/>
    </source>
</evidence>
<dbReference type="PROSITE" id="PS51318">
    <property type="entry name" value="TAT"/>
    <property type="match status" value="1"/>
</dbReference>
<evidence type="ECO:0000256" key="2">
    <source>
        <dbReference type="ARBA" id="ARBA00022723"/>
    </source>
</evidence>
<accession>A0A8J7IXC4</accession>
<comment type="caution">
    <text evidence="7">The sequence shown here is derived from an EMBL/GenBank/DDBJ whole genome shotgun (WGS) entry which is preliminary data.</text>
</comment>
<protein>
    <submittedName>
        <fullName evidence="7">MBL fold metallo-hydrolase</fullName>
    </submittedName>
</protein>
<dbReference type="Pfam" id="PF00753">
    <property type="entry name" value="Lactamase_B"/>
    <property type="match status" value="1"/>
</dbReference>
<keyword evidence="4" id="KW-0862">Zinc</keyword>
<dbReference type="PANTHER" id="PTHR42978">
    <property type="entry name" value="QUORUM-QUENCHING LACTONASE YTNP-RELATED-RELATED"/>
    <property type="match status" value="1"/>
</dbReference>
<proteinExistence type="inferred from homology"/>
<keyword evidence="3" id="KW-0378">Hydrolase</keyword>
<evidence type="ECO:0000256" key="3">
    <source>
        <dbReference type="ARBA" id="ARBA00022801"/>
    </source>
</evidence>
<name>A0A8J7IXC4_9RHOB</name>
<evidence type="ECO:0000259" key="6">
    <source>
        <dbReference type="SMART" id="SM00849"/>
    </source>
</evidence>